<keyword evidence="5 6" id="KW-0472">Membrane</keyword>
<dbReference type="RefSeq" id="WP_345461474.1">
    <property type="nucleotide sequence ID" value="NZ_BAABRP010000001.1"/>
</dbReference>
<keyword evidence="9" id="KW-1185">Reference proteome</keyword>
<evidence type="ECO:0000313" key="9">
    <source>
        <dbReference type="Proteomes" id="UP001401887"/>
    </source>
</evidence>
<keyword evidence="4 6" id="KW-1133">Transmembrane helix</keyword>
<evidence type="ECO:0000256" key="1">
    <source>
        <dbReference type="ARBA" id="ARBA00004651"/>
    </source>
</evidence>
<evidence type="ECO:0000313" key="8">
    <source>
        <dbReference type="EMBL" id="GAA5512175.1"/>
    </source>
</evidence>
<dbReference type="EMBL" id="BAABRP010000001">
    <property type="protein sequence ID" value="GAA5512175.1"/>
    <property type="molecule type" value="Genomic_DNA"/>
</dbReference>
<name>A0ABP9W477_9DEIO</name>
<dbReference type="InterPro" id="IPR032694">
    <property type="entry name" value="CopC/D"/>
</dbReference>
<evidence type="ECO:0000256" key="6">
    <source>
        <dbReference type="SAM" id="Phobius"/>
    </source>
</evidence>
<reference evidence="8 9" key="1">
    <citation type="submission" date="2024-02" db="EMBL/GenBank/DDBJ databases">
        <title>Deinococcus carri NBRC 110142.</title>
        <authorList>
            <person name="Ichikawa N."/>
            <person name="Katano-Makiyama Y."/>
            <person name="Hidaka K."/>
        </authorList>
    </citation>
    <scope>NUCLEOTIDE SEQUENCE [LARGE SCALE GENOMIC DNA]</scope>
    <source>
        <strain evidence="8 9">NBRC 110142</strain>
    </source>
</reference>
<dbReference type="InterPro" id="IPR008457">
    <property type="entry name" value="Cu-R_CopD_dom"/>
</dbReference>
<gene>
    <name evidence="8" type="ORF">Dcar01_00889</name>
</gene>
<accession>A0ABP9W477</accession>
<organism evidence="8 9">
    <name type="scientific">Deinococcus carri</name>
    <dbReference type="NCBI Taxonomy" id="1211323"/>
    <lineage>
        <taxon>Bacteria</taxon>
        <taxon>Thermotogati</taxon>
        <taxon>Deinococcota</taxon>
        <taxon>Deinococci</taxon>
        <taxon>Deinococcales</taxon>
        <taxon>Deinococcaceae</taxon>
        <taxon>Deinococcus</taxon>
    </lineage>
</organism>
<protein>
    <recommendedName>
        <fullName evidence="7">Copper resistance protein D domain-containing protein</fullName>
    </recommendedName>
</protein>
<keyword evidence="2" id="KW-1003">Cell membrane</keyword>
<evidence type="ECO:0000259" key="7">
    <source>
        <dbReference type="Pfam" id="PF05425"/>
    </source>
</evidence>
<keyword evidence="3 6" id="KW-0812">Transmembrane</keyword>
<feature type="transmembrane region" description="Helical" evidence="6">
    <location>
        <begin position="134"/>
        <end position="152"/>
    </location>
</feature>
<dbReference type="Proteomes" id="UP001401887">
    <property type="component" value="Unassembled WGS sequence"/>
</dbReference>
<feature type="transmembrane region" description="Helical" evidence="6">
    <location>
        <begin position="41"/>
        <end position="65"/>
    </location>
</feature>
<evidence type="ECO:0000256" key="2">
    <source>
        <dbReference type="ARBA" id="ARBA00022475"/>
    </source>
</evidence>
<comment type="caution">
    <text evidence="8">The sequence shown here is derived from an EMBL/GenBank/DDBJ whole genome shotgun (WGS) entry which is preliminary data.</text>
</comment>
<feature type="transmembrane region" description="Helical" evidence="6">
    <location>
        <begin position="86"/>
        <end position="114"/>
    </location>
</feature>
<evidence type="ECO:0000256" key="3">
    <source>
        <dbReference type="ARBA" id="ARBA00022692"/>
    </source>
</evidence>
<comment type="subcellular location">
    <subcellularLocation>
        <location evidence="1">Cell membrane</location>
        <topology evidence="1">Multi-pass membrane protein</topology>
    </subcellularLocation>
</comment>
<dbReference type="Pfam" id="PF05425">
    <property type="entry name" value="CopD"/>
    <property type="match status" value="1"/>
</dbReference>
<dbReference type="PANTHER" id="PTHR34820:SF4">
    <property type="entry name" value="INNER MEMBRANE PROTEIN YEBZ"/>
    <property type="match status" value="1"/>
</dbReference>
<sequence>MLPALAAAKLLTFLGVLLLVGGTFARRALTPARPSPAGLGVGLGLLILGAALEVGGTLADLGFLTPGDVLAYLTDTGPGRAALTRVMGAVLLLAAELSGWPVLLAALAAATLLWGEAGGGHGGTHGLLTRLLTALHAGAMAVWLGGVLALRTHPVPDPALARRFTPLALTCVGVLGLSGLWLTWTHAGPLLALPDSGYGRALLLKLALAALALLAAVAVRRAFARGQPVRPRLGLEAALLLGVLGVTAGLTTLPPPSHAGHVAAHPERR</sequence>
<feature type="transmembrane region" description="Helical" evidence="6">
    <location>
        <begin position="202"/>
        <end position="223"/>
    </location>
</feature>
<evidence type="ECO:0000256" key="4">
    <source>
        <dbReference type="ARBA" id="ARBA00022989"/>
    </source>
</evidence>
<feature type="domain" description="Copper resistance protein D" evidence="7">
    <location>
        <begin position="159"/>
        <end position="250"/>
    </location>
</feature>
<dbReference type="PANTHER" id="PTHR34820">
    <property type="entry name" value="INNER MEMBRANE PROTEIN YEBZ"/>
    <property type="match status" value="1"/>
</dbReference>
<feature type="transmembrane region" description="Helical" evidence="6">
    <location>
        <begin position="235"/>
        <end position="253"/>
    </location>
</feature>
<proteinExistence type="predicted"/>
<feature type="transmembrane region" description="Helical" evidence="6">
    <location>
        <begin position="164"/>
        <end position="182"/>
    </location>
</feature>
<evidence type="ECO:0000256" key="5">
    <source>
        <dbReference type="ARBA" id="ARBA00023136"/>
    </source>
</evidence>